<feature type="region of interest" description="Disordered" evidence="1">
    <location>
        <begin position="685"/>
        <end position="709"/>
    </location>
</feature>
<gene>
    <name evidence="2" type="ORF">GA0061098_1005321</name>
</gene>
<evidence type="ECO:0000313" key="2">
    <source>
        <dbReference type="EMBL" id="SCB31749.1"/>
    </source>
</evidence>
<accession>A0A1C3VVJ6</accession>
<evidence type="ECO:0000256" key="1">
    <source>
        <dbReference type="SAM" id="MobiDB-lite"/>
    </source>
</evidence>
<protein>
    <submittedName>
        <fullName evidence="2">Uncharacterized protein</fullName>
    </submittedName>
</protein>
<name>A0A1C3VVJ6_9BRAD</name>
<sequence>MPVDCTMDRYNAINPADKDSAASDTTVEQPQQPQAVFEQHLGEVRQLGPIYSHSDLYDITEEDDRLIQAASGAALDRGPQPNATTIEIYDRRLRKLAEALKQSGQSIAELDDDTLLDRSKKLLPKDKVIAPALSMVSRYREPSDTAPAPTTHYRPSKEDASLIRKAAEAGFGRALDAKTAANYASCLRKLAAALRPLSIAKLSHKALLGHADALFPKDKKLIYSLNRLSDYRRIAGQDNSGADGGNSRQPIQPDADLPVQLFDHEQPLGNAADQGGSLPAHGFNATQVWEGTGTLHSPVQRVAQDVLFDAVRRSKVPPRASFDAPVLWQGMRAAAPSPVQSFAQEALFDAADREGLMPATSFDGPALWPTTRSVTHSPVQSVAQEELFDAADRERLLPSVPFSAPVLWPTTSSVTHSPVQSVVQEELFDAADRDGSAPAVDLDTSKLWTAMGSPPHAVIWQGSRSQNPASEEDFRRMMHQDGATPATHDTMSAAAGESFDASLAVPEDFSHGTQAAPDMMRSRLCRWGLLPDAAQRVKTYDIHGERYTAVLGPRGRNDVQLIHLRSPAIGDTFDVSFAVPKDFSHGTQLAPEMLLSTLGKWDFLPNGESPVMNYEIGGDRYTAVLGPRGSNDVQLIHHPRLALPGEAALVTPTAPPHAYGGLAPGFSPLSSFELRKDAPLAVAPNIPLPSAAPGSGHQPSPQVPELGELFGDDWRHGPQEASPVVIDMLQNLGLLPSQEVPMTRFLIHGQPYTAESLPGGRVLLFHRPQFG</sequence>
<dbReference type="EMBL" id="FMAI01000005">
    <property type="protein sequence ID" value="SCB31749.1"/>
    <property type="molecule type" value="Genomic_DNA"/>
</dbReference>
<dbReference type="Proteomes" id="UP000199184">
    <property type="component" value="Unassembled WGS sequence"/>
</dbReference>
<proteinExistence type="predicted"/>
<keyword evidence="3" id="KW-1185">Reference proteome</keyword>
<organism evidence="2 3">
    <name type="scientific">Bradyrhizobium shewense</name>
    <dbReference type="NCBI Taxonomy" id="1761772"/>
    <lineage>
        <taxon>Bacteria</taxon>
        <taxon>Pseudomonadati</taxon>
        <taxon>Pseudomonadota</taxon>
        <taxon>Alphaproteobacteria</taxon>
        <taxon>Hyphomicrobiales</taxon>
        <taxon>Nitrobacteraceae</taxon>
        <taxon>Bradyrhizobium</taxon>
    </lineage>
</organism>
<dbReference type="AlphaFoldDB" id="A0A1C3VVJ6"/>
<reference evidence="3" key="1">
    <citation type="submission" date="2016-08" db="EMBL/GenBank/DDBJ databases">
        <authorList>
            <person name="Varghese N."/>
            <person name="Submissions Spin"/>
        </authorList>
    </citation>
    <scope>NUCLEOTIDE SEQUENCE [LARGE SCALE GENOMIC DNA]</scope>
    <source>
        <strain evidence="3">ERR11</strain>
    </source>
</reference>
<evidence type="ECO:0000313" key="3">
    <source>
        <dbReference type="Proteomes" id="UP000199184"/>
    </source>
</evidence>